<evidence type="ECO:0000256" key="1">
    <source>
        <dbReference type="ARBA" id="ARBA00007150"/>
    </source>
</evidence>
<evidence type="ECO:0000256" key="6">
    <source>
        <dbReference type="ARBA" id="ARBA00022989"/>
    </source>
</evidence>
<evidence type="ECO:0000256" key="7">
    <source>
        <dbReference type="ARBA" id="ARBA00023136"/>
    </source>
</evidence>
<comment type="similarity">
    <text evidence="1">Belongs to the Lgt family.</text>
</comment>
<evidence type="ECO:0000256" key="4">
    <source>
        <dbReference type="ARBA" id="ARBA00022679"/>
    </source>
</evidence>
<dbReference type="InterPro" id="IPR001640">
    <property type="entry name" value="Lgt"/>
</dbReference>
<evidence type="ECO:0000256" key="3">
    <source>
        <dbReference type="ARBA" id="ARBA00022519"/>
    </source>
</evidence>
<keyword evidence="4 9" id="KW-0808">Transferase</keyword>
<feature type="non-terminal residue" evidence="9">
    <location>
        <position position="69"/>
    </location>
</feature>
<evidence type="ECO:0000256" key="5">
    <source>
        <dbReference type="ARBA" id="ARBA00022692"/>
    </source>
</evidence>
<gene>
    <name evidence="9" type="ORF">J0H45_01735</name>
</gene>
<name>A0A9D8KXC7_9GAMM</name>
<dbReference type="EMBL" id="JAFKMG010000193">
    <property type="protein sequence ID" value="MBN8798069.1"/>
    <property type="molecule type" value="Genomic_DNA"/>
</dbReference>
<evidence type="ECO:0000313" key="10">
    <source>
        <dbReference type="Proteomes" id="UP000664815"/>
    </source>
</evidence>
<protein>
    <submittedName>
        <fullName evidence="9">Prolipoprotein diacylglyceryl transferase</fullName>
    </submittedName>
</protein>
<dbReference type="Proteomes" id="UP000664815">
    <property type="component" value="Unassembled WGS sequence"/>
</dbReference>
<feature type="transmembrane region" description="Helical" evidence="8">
    <location>
        <begin position="20"/>
        <end position="37"/>
    </location>
</feature>
<dbReference type="GO" id="GO:0008961">
    <property type="term" value="F:phosphatidylglycerol-prolipoprotein diacylglyceryl transferase activity"/>
    <property type="evidence" value="ECO:0007669"/>
    <property type="project" value="InterPro"/>
</dbReference>
<keyword evidence="3" id="KW-0997">Cell inner membrane</keyword>
<comment type="caution">
    <text evidence="9">The sequence shown here is derived from an EMBL/GenBank/DDBJ whole genome shotgun (WGS) entry which is preliminary data.</text>
</comment>
<keyword evidence="6 8" id="KW-1133">Transmembrane helix</keyword>
<dbReference type="PANTHER" id="PTHR30589">
    <property type="entry name" value="PROLIPOPROTEIN DIACYLGLYCERYL TRANSFERASE"/>
    <property type="match status" value="1"/>
</dbReference>
<sequence>MIYLHDIDPIAFSLGPIKVHWYGIMYLLGFAAAWWLGRVRIRAGRLPGVDMNAFSDLLFYAMLGVMAAG</sequence>
<reference evidence="9" key="1">
    <citation type="submission" date="2021-02" db="EMBL/GenBank/DDBJ databases">
        <title>Thiocyanate and organic carbon inputs drive convergent selection for specific autotrophic Afipia and Thiobacillus strains within complex microbiomes.</title>
        <authorList>
            <person name="Huddy R.J."/>
            <person name="Sachdeva R."/>
            <person name="Kadzinga F."/>
            <person name="Kantor R.S."/>
            <person name="Harrison S.T.L."/>
            <person name="Banfield J.F."/>
        </authorList>
    </citation>
    <scope>NUCLEOTIDE SEQUENCE</scope>
    <source>
        <strain evidence="9">SCN18_10_11_15_R1_P_69_7</strain>
    </source>
</reference>
<keyword evidence="5 8" id="KW-0812">Transmembrane</keyword>
<dbReference type="GO" id="GO:0042158">
    <property type="term" value="P:lipoprotein biosynthetic process"/>
    <property type="evidence" value="ECO:0007669"/>
    <property type="project" value="InterPro"/>
</dbReference>
<keyword evidence="7 8" id="KW-0472">Membrane</keyword>
<keyword evidence="2" id="KW-1003">Cell membrane</keyword>
<dbReference type="AlphaFoldDB" id="A0A9D8KXC7"/>
<dbReference type="GO" id="GO:0005886">
    <property type="term" value="C:plasma membrane"/>
    <property type="evidence" value="ECO:0007669"/>
    <property type="project" value="InterPro"/>
</dbReference>
<dbReference type="Pfam" id="PF01790">
    <property type="entry name" value="LGT"/>
    <property type="match status" value="1"/>
</dbReference>
<dbReference type="PANTHER" id="PTHR30589:SF0">
    <property type="entry name" value="PHOSPHATIDYLGLYCEROL--PROLIPOPROTEIN DIACYLGLYCERYL TRANSFERASE"/>
    <property type="match status" value="1"/>
</dbReference>
<organism evidence="9 10">
    <name type="scientific">Stenotrophomonas nitritireducens</name>
    <dbReference type="NCBI Taxonomy" id="83617"/>
    <lineage>
        <taxon>Bacteria</taxon>
        <taxon>Pseudomonadati</taxon>
        <taxon>Pseudomonadota</taxon>
        <taxon>Gammaproteobacteria</taxon>
        <taxon>Lysobacterales</taxon>
        <taxon>Lysobacteraceae</taxon>
        <taxon>Stenotrophomonas</taxon>
    </lineage>
</organism>
<proteinExistence type="inferred from homology"/>
<evidence type="ECO:0000313" key="9">
    <source>
        <dbReference type="EMBL" id="MBN8798069.1"/>
    </source>
</evidence>
<evidence type="ECO:0000256" key="2">
    <source>
        <dbReference type="ARBA" id="ARBA00022475"/>
    </source>
</evidence>
<accession>A0A9D8KXC7</accession>
<evidence type="ECO:0000256" key="8">
    <source>
        <dbReference type="SAM" id="Phobius"/>
    </source>
</evidence>